<evidence type="ECO:0000256" key="7">
    <source>
        <dbReference type="PIRNR" id="PIRNR031032"/>
    </source>
</evidence>
<dbReference type="GO" id="GO:0005783">
    <property type="term" value="C:endoplasmic reticulum"/>
    <property type="evidence" value="ECO:0000318"/>
    <property type="project" value="GO_Central"/>
</dbReference>
<dbReference type="Pfam" id="PF05241">
    <property type="entry name" value="EBP"/>
    <property type="match status" value="1"/>
</dbReference>
<feature type="domain" description="EXPERA" evidence="8">
    <location>
        <begin position="8"/>
        <end position="140"/>
    </location>
</feature>
<dbReference type="AlphaFoldDB" id="B9SDV7"/>
<proteinExistence type="inferred from homology"/>
<keyword evidence="6 7" id="KW-0472">Membrane</keyword>
<dbReference type="PANTHER" id="PTHR31204:SF1">
    <property type="entry name" value="SIGMA INTRACELLULAR RECEPTOR 2"/>
    <property type="match status" value="1"/>
</dbReference>
<dbReference type="KEGG" id="rcu:8274827"/>
<evidence type="ECO:0000256" key="1">
    <source>
        <dbReference type="ARBA" id="ARBA00004477"/>
    </source>
</evidence>
<evidence type="ECO:0000256" key="6">
    <source>
        <dbReference type="ARBA" id="ARBA00023136"/>
    </source>
</evidence>
<feature type="transmembrane region" description="Helical" evidence="7">
    <location>
        <begin position="63"/>
        <end position="86"/>
    </location>
</feature>
<sequence>MGAITKLIDAILFFNFLVMAMVTPLIDSQTCLPANIYPDVLINARKWYSQECGDYLYSEMPHFFVGMVWIELLFHWPLVLSGLYGISASKSWVSTTCLIYGTSVSTCMVAVLAELLGSGKALNVLLMNYYPSLVVGILAILRGLMPCSAKAASATGGRPAMSSKKRA</sequence>
<dbReference type="PANTHER" id="PTHR31204">
    <property type="entry name" value="SIGMA INTRACELLULAR RECEPTOR 2"/>
    <property type="match status" value="1"/>
</dbReference>
<feature type="transmembrane region" description="Helical" evidence="7">
    <location>
        <begin position="98"/>
        <end position="116"/>
    </location>
</feature>
<dbReference type="Proteomes" id="UP000008311">
    <property type="component" value="Unassembled WGS sequence"/>
</dbReference>
<evidence type="ECO:0000313" key="10">
    <source>
        <dbReference type="Proteomes" id="UP000008311"/>
    </source>
</evidence>
<feature type="transmembrane region" description="Helical" evidence="7">
    <location>
        <begin position="7"/>
        <end position="26"/>
    </location>
</feature>
<dbReference type="InterPro" id="IPR033118">
    <property type="entry name" value="EXPERA"/>
</dbReference>
<reference evidence="10" key="1">
    <citation type="journal article" date="2010" name="Nat. Biotechnol.">
        <title>Draft genome sequence of the oilseed species Ricinus communis.</title>
        <authorList>
            <person name="Chan A.P."/>
            <person name="Crabtree J."/>
            <person name="Zhao Q."/>
            <person name="Lorenzi H."/>
            <person name="Orvis J."/>
            <person name="Puiu D."/>
            <person name="Melake-Berhan A."/>
            <person name="Jones K.M."/>
            <person name="Redman J."/>
            <person name="Chen G."/>
            <person name="Cahoon E.B."/>
            <person name="Gedil M."/>
            <person name="Stanke M."/>
            <person name="Haas B.J."/>
            <person name="Wortman J.R."/>
            <person name="Fraser-Liggett C.M."/>
            <person name="Ravel J."/>
            <person name="Rabinowicz P.D."/>
        </authorList>
    </citation>
    <scope>NUCLEOTIDE SEQUENCE [LARGE SCALE GENOMIC DNA]</scope>
    <source>
        <strain evidence="10">cv. Hale</strain>
    </source>
</reference>
<feature type="transmembrane region" description="Helical" evidence="7">
    <location>
        <begin position="122"/>
        <end position="141"/>
    </location>
</feature>
<dbReference type="EMBL" id="EQ973932">
    <property type="protein sequence ID" value="EEF38191.1"/>
    <property type="molecule type" value="Genomic_DNA"/>
</dbReference>
<evidence type="ECO:0000259" key="8">
    <source>
        <dbReference type="PROSITE" id="PS51751"/>
    </source>
</evidence>
<evidence type="ECO:0000313" key="9">
    <source>
        <dbReference type="EMBL" id="EEF38191.1"/>
    </source>
</evidence>
<dbReference type="OrthoDB" id="433124at2759"/>
<dbReference type="InterPro" id="IPR051987">
    <property type="entry name" value="Sigma-2_receptor-like"/>
</dbReference>
<evidence type="ECO:0000256" key="4">
    <source>
        <dbReference type="ARBA" id="ARBA00022824"/>
    </source>
</evidence>
<evidence type="ECO:0000256" key="5">
    <source>
        <dbReference type="ARBA" id="ARBA00022989"/>
    </source>
</evidence>
<accession>B9SDV7</accession>
<dbReference type="PIRSF" id="PIRSF031032">
    <property type="entry name" value="TMP_97_prd"/>
    <property type="match status" value="1"/>
</dbReference>
<name>B9SDV7_RICCO</name>
<comment type="similarity">
    <text evidence="2">Belongs to the TMEM97/sigma-2 receptor family.</text>
</comment>
<keyword evidence="5 7" id="KW-1133">Transmembrane helix</keyword>
<keyword evidence="3 7" id="KW-0812">Transmembrane</keyword>
<dbReference type="OMA" id="HRWFAAE"/>
<evidence type="ECO:0000256" key="2">
    <source>
        <dbReference type="ARBA" id="ARBA00009096"/>
    </source>
</evidence>
<dbReference type="eggNOG" id="ENOG502RXNZ">
    <property type="taxonomic scope" value="Eukaryota"/>
</dbReference>
<comment type="subcellular location">
    <subcellularLocation>
        <location evidence="1">Endoplasmic reticulum membrane</location>
        <topology evidence="1">Multi-pass membrane protein</topology>
    </subcellularLocation>
</comment>
<dbReference type="PROSITE" id="PS51751">
    <property type="entry name" value="EXPERA"/>
    <property type="match status" value="1"/>
</dbReference>
<keyword evidence="4" id="KW-0256">Endoplasmic reticulum</keyword>
<protein>
    <recommendedName>
        <fullName evidence="8">EXPERA domain-containing protein</fullName>
    </recommendedName>
</protein>
<keyword evidence="10" id="KW-1185">Reference proteome</keyword>
<evidence type="ECO:0000256" key="3">
    <source>
        <dbReference type="ARBA" id="ARBA00022692"/>
    </source>
</evidence>
<dbReference type="InterPro" id="IPR016964">
    <property type="entry name" value="Sigma2_recept"/>
</dbReference>
<dbReference type="InParanoid" id="B9SDV7"/>
<dbReference type="GO" id="GO:0005789">
    <property type="term" value="C:endoplasmic reticulum membrane"/>
    <property type="evidence" value="ECO:0007669"/>
    <property type="project" value="UniProtKB-SubCell"/>
</dbReference>
<organism evidence="9 10">
    <name type="scientific">Ricinus communis</name>
    <name type="common">Castor bean</name>
    <dbReference type="NCBI Taxonomy" id="3988"/>
    <lineage>
        <taxon>Eukaryota</taxon>
        <taxon>Viridiplantae</taxon>
        <taxon>Streptophyta</taxon>
        <taxon>Embryophyta</taxon>
        <taxon>Tracheophyta</taxon>
        <taxon>Spermatophyta</taxon>
        <taxon>Magnoliopsida</taxon>
        <taxon>eudicotyledons</taxon>
        <taxon>Gunneridae</taxon>
        <taxon>Pentapetalae</taxon>
        <taxon>rosids</taxon>
        <taxon>fabids</taxon>
        <taxon>Malpighiales</taxon>
        <taxon>Euphorbiaceae</taxon>
        <taxon>Acalyphoideae</taxon>
        <taxon>Acalypheae</taxon>
        <taxon>Ricinus</taxon>
    </lineage>
</organism>
<gene>
    <name evidence="9" type="ORF">RCOM_0486930</name>
</gene>